<feature type="compositionally biased region" description="Low complexity" evidence="2">
    <location>
        <begin position="945"/>
        <end position="958"/>
    </location>
</feature>
<dbReference type="InterPro" id="IPR026847">
    <property type="entry name" value="VPS13"/>
</dbReference>
<dbReference type="GO" id="GO:0045053">
    <property type="term" value="P:protein retention in Golgi apparatus"/>
    <property type="evidence" value="ECO:0007669"/>
    <property type="project" value="TreeGrafter"/>
</dbReference>
<feature type="region of interest" description="Disordered" evidence="2">
    <location>
        <begin position="510"/>
        <end position="575"/>
    </location>
</feature>
<feature type="domain" description="C2" evidence="3">
    <location>
        <begin position="4537"/>
        <end position="4676"/>
    </location>
</feature>
<feature type="compositionally biased region" description="Basic and acidic residues" evidence="2">
    <location>
        <begin position="397"/>
        <end position="412"/>
    </location>
</feature>
<feature type="compositionally biased region" description="Polar residues" evidence="2">
    <location>
        <begin position="540"/>
        <end position="553"/>
    </location>
</feature>
<feature type="compositionally biased region" description="Low complexity" evidence="2">
    <location>
        <begin position="2529"/>
        <end position="2550"/>
    </location>
</feature>
<comment type="similarity">
    <text evidence="1">Belongs to the VPS13 family.</text>
</comment>
<dbReference type="GO" id="GO:0006623">
    <property type="term" value="P:protein targeting to vacuole"/>
    <property type="evidence" value="ECO:0007669"/>
    <property type="project" value="TreeGrafter"/>
</dbReference>
<feature type="region of interest" description="Disordered" evidence="2">
    <location>
        <begin position="107"/>
        <end position="137"/>
    </location>
</feature>
<protein>
    <recommendedName>
        <fullName evidence="3">C2 domain-containing protein</fullName>
    </recommendedName>
</protein>
<feature type="region of interest" description="Disordered" evidence="2">
    <location>
        <begin position="2273"/>
        <end position="2299"/>
    </location>
</feature>
<dbReference type="InterPro" id="IPR009543">
    <property type="entry name" value="VPS13_VAB"/>
</dbReference>
<feature type="region of interest" description="Disordered" evidence="2">
    <location>
        <begin position="395"/>
        <end position="438"/>
    </location>
</feature>
<feature type="region of interest" description="Disordered" evidence="2">
    <location>
        <begin position="2499"/>
        <end position="2553"/>
    </location>
</feature>
<feature type="compositionally biased region" description="Polar residues" evidence="2">
    <location>
        <begin position="3356"/>
        <end position="3379"/>
    </location>
</feature>
<feature type="compositionally biased region" description="Basic and acidic residues" evidence="2">
    <location>
        <begin position="121"/>
        <end position="137"/>
    </location>
</feature>
<feature type="region of interest" description="Disordered" evidence="2">
    <location>
        <begin position="3354"/>
        <end position="3379"/>
    </location>
</feature>
<dbReference type="Pfam" id="PF25036">
    <property type="entry name" value="VPS13_VAB"/>
    <property type="match status" value="1"/>
</dbReference>
<keyword evidence="5" id="KW-1185">Reference proteome</keyword>
<evidence type="ECO:0000256" key="2">
    <source>
        <dbReference type="SAM" id="MobiDB-lite"/>
    </source>
</evidence>
<evidence type="ECO:0000256" key="1">
    <source>
        <dbReference type="ARBA" id="ARBA00006545"/>
    </source>
</evidence>
<feature type="compositionally biased region" description="Polar residues" evidence="2">
    <location>
        <begin position="425"/>
        <end position="435"/>
    </location>
</feature>
<feature type="region of interest" description="Disordered" evidence="2">
    <location>
        <begin position="3535"/>
        <end position="3557"/>
    </location>
</feature>
<accession>A0A8J4AQD7</accession>
<comment type="caution">
    <text evidence="4">The sequence shown here is derived from an EMBL/GenBank/DDBJ whole genome shotgun (WGS) entry which is preliminary data.</text>
</comment>
<dbReference type="EMBL" id="BNCO01000003">
    <property type="protein sequence ID" value="GIL45736.1"/>
    <property type="molecule type" value="Genomic_DNA"/>
</dbReference>
<dbReference type="PANTHER" id="PTHR16166">
    <property type="entry name" value="VACUOLAR PROTEIN SORTING-ASSOCIATED PROTEIN VPS13"/>
    <property type="match status" value="1"/>
</dbReference>
<feature type="compositionally biased region" description="Polar residues" evidence="2">
    <location>
        <begin position="560"/>
        <end position="575"/>
    </location>
</feature>
<feature type="region of interest" description="Disordered" evidence="2">
    <location>
        <begin position="3602"/>
        <end position="3647"/>
    </location>
</feature>
<organism evidence="4 5">
    <name type="scientific">Volvox africanus</name>
    <dbReference type="NCBI Taxonomy" id="51714"/>
    <lineage>
        <taxon>Eukaryota</taxon>
        <taxon>Viridiplantae</taxon>
        <taxon>Chlorophyta</taxon>
        <taxon>core chlorophytes</taxon>
        <taxon>Chlorophyceae</taxon>
        <taxon>CS clade</taxon>
        <taxon>Chlamydomonadales</taxon>
        <taxon>Volvocaceae</taxon>
        <taxon>Volvox</taxon>
    </lineage>
</organism>
<dbReference type="InterPro" id="IPR035892">
    <property type="entry name" value="C2_domain_sf"/>
</dbReference>
<gene>
    <name evidence="4" type="ORF">Vafri_2896</name>
</gene>
<proteinExistence type="inferred from homology"/>
<feature type="compositionally biased region" description="Gly residues" evidence="2">
    <location>
        <begin position="2288"/>
        <end position="2298"/>
    </location>
</feature>
<name>A0A8J4AQD7_9CHLO</name>
<evidence type="ECO:0000313" key="4">
    <source>
        <dbReference type="EMBL" id="GIL45736.1"/>
    </source>
</evidence>
<evidence type="ECO:0000313" key="5">
    <source>
        <dbReference type="Proteomes" id="UP000747399"/>
    </source>
</evidence>
<feature type="region of interest" description="Disordered" evidence="2">
    <location>
        <begin position="2958"/>
        <end position="2988"/>
    </location>
</feature>
<feature type="compositionally biased region" description="Polar residues" evidence="2">
    <location>
        <begin position="2499"/>
        <end position="2510"/>
    </location>
</feature>
<sequence>MPLPTPVLAMVMTQGIASHESTTISAACQQVISSVGVHSVGAILRMIVQTEQAVRSSVRAGKQSMGTPTSRINASSSPALSGYKVTLSVAILRIKVIVEEPPRRLLPRRPSQLSSIPESDMSQHGRERKSLDPVDKEKREPGLTELTLIQLNELSVALLLDPQPSAPAGLRVKAGIQDIIVLDLQGCVEHRNVLIRKPDQLGDSAFRTRSRPRQVKVDYCLPLKLDAPGVFKVRVLDLNITWLRRYSNNLLYAVGIMTAAYRTAVHEGAAVNAAMASSTSQPLSEQTSPSATSSPRAASPLILIEATNLKVVLPGGAAASHGPIRRAVHNEAISLETTSVAVCIPGDVVGLHNTKLLDQHLNGFPAWMTSPDEVYELIASSLRLGDKHFPQINQQLKPDDTVQPRGSGDKQGEGGAIARHHQTPAAENSSSPSNRLQKRLQAAKATLIDPLKEILREAGHKLIKQRGELGILLIDEGATAYQTRELNPGYLRIDDAESRPAIEGTAVAPHHHTTTTLHAATNSQGASRPLAPDAGASAKRQVQGTTSILSSQPACKVETDSSSTAGHGSQTASTPNLSHQFQPLVLISVNGFIVSSGKIVPYDNCAYEHKQYVCEMTEAKNGVQVSVLPPADLRYNAYDEKSRPQRKLLEYDPGVESVLNLLADTELQSVHQLIEPVNLKGAVFNHMQHGALQVHFSALGPMVARLGPQRYERLMKVLTDNITEADSCFNVGATIATNMAQRRTTFSPNATFVPPPGQLPYFHLTVEWMEQFRAVLESDPAWWKPGTAPSLDVEPCVEACFTKCSLGLIMMQKTHDMFLVVYSQQLHVADVRINEHDSTRDPPEDPPGETLDVNPAIVHIRADLMRRHSGGGTISKSNATGSVYYDEENAGVWPLDGESTDTPDGQNVQPVVDDQLRHIFPGRPAVVTLLRSNVDLPTDESAHLTAGSTTSGEASGSGDCPHESQHNCVRVSFAMLQDGTMANEIEMCHTLVQWPYLTETSLLSSIIAIFMPTWGHPLSGPEALLRLSATPWFYFNLLLRNSQVYLPLLAPHLRRLTYGWRAAAAEAARENIHLTPEKLQQLFASMVDDDTVRCPSHNTASGSGERLRLCDDEQPPMAQLPEPFRSTARLGARNLKATGSPLGDPATSYNFAALTMQQMPGVAISGEQPKRLEQMGVAITMAAFRLGHFSGGDGDSILKIDLCNSAGFVRHSNVQVTNWLLPIRSMALEHECKMPMVEESQVLQKYIAAARKLLFEFRHVMRLRQATKRFSQQQITEIEAEPQLVVKSSSASGNVQNEPEGLGMPGLGVNGDDLASVRSRAAHSAGVTSALDLLVQQATFRAAGLLELHKLPLPTSSAALVAVEKLLSRQIVESKIVFALDTAVVRASFSNIPVWHALLDDVGIAMGLMEQNNGLFSRAPTMNELTQPQMLTTASEAAAEMRATWKFRPSCMSVDAKVKSLGFVLCDDKPKSYGAPDVLTMAMEQIAVVYSTSRRYYDHMPEQSGCISLRLASQFLNNSTGRWEHLLEPWPAELHLSDPINPVFKSSRTKYIFVSSSELMKLTFHPSCLLTLGDTVSFIRRISDRQQVAIAPVGLSRGGTAAPVAEDPPSVEEQMALSGSIMMRVPQRYLIQNLSGLMMSYWAPKSEDDVQPASTKRVLPSGCSEELQVTPTAKQVKIVGPGSVVVTRLQAQVIVLSFEGSWMPITDVSVDVVGKYCYDLHSPTDERRAPVIVDVALVGRTKILKIHSALYVQNDTSCRLGFRLHFPSVLLARQVVQSAGDMQLQGEQDIQLRTLKPGEGRYLPVVAALGGALYLEARAPYGKGWCKYKVAQHDVIHLSPNVKEMTSQAGFIATGLPVTGQLGLYGNANLHFAVKVLVRTRTEYSYTTFHSMEVPGPGFFAKASRPLEASIKICPTVVLTNSLPYYMEGYLISLNCLSRELDTSYPARKAGEAAPCDGILTATKSSIASSLPAAESRRLIKLRRSETCVDEVQDAAEEDRIVSEFNSLIKMLKPKAAKEFLLHKLNGYDKMQSKKNKCHMLAVLRCNLRWIANKRNSTKEMELLVRTDTEPPDRVTWQELDSFIEWAKQSIRHVHVPPGDTQQLYLDMHKQTAMCIKIPELHLQCARPIEVNHSSSTASSGQQELPDFMRLDYTISDFTFSKVLADMESRNRVEPMKPLLQVVNQKFQDTAAASWDKVTTTVDRVANTVDKMANTVRDALDALSGPHHVKASQPVLPATLSSPLARDSVSYWHRNIDSVVRVQLLVIRSGLRPGTNMAASTSPNSQGTAGGSPGGQEGQGLLAAALSSPVRLTSTFPLDAGTAATSTKEKQISEQQEVNAPNLTRCGISTVEPAAAASILQDIIDAADVAPAPAGQEVASLASPITTAITDIGKGNGSPCLHQPTVPVAPAEQPVASSPAVAAALSPTVVAPSEAPSSSLALQPALSVLKVLSLLKGSLTGKPTGKDLQGQDVLMTSPTAPPLMNEYVRVRLSYRPADTASSEISTVLQTTRRRHQNVDLSGIRPADQSAGPPSCPSSRPRSSSETPGPSMTNMAATAFPVVRLHLHVVPATSSSQEGVRVQLVVSSLSPEPHLIVPCGGMHLTTCDYGRPAVAGTTAWMSNLAANQALEQQSMAVRVVPRHDGAKLSSCLNTVGAPPSVTEGNVPNLSSPVCLAANSNLFDEHVASPYTPEDSNAMKGFRAPRLNLRSTGSTGETSGASPAVAVVQHSGPGSPIPLPDTSPPILRPRQAARLVSVPRQPPLHTTRNVATVSTLVLGASPGATSSISVSAAPEGTERMHPWTSMDVTAQRADTLWTENAAFKYGSSVSTASVSELPSRVQLGELRHLDDPSKAGDHTSKFWAPGDMRRKSASGLQALAPAPAGTLGVESDNNRSILHVGSQAAISEQLSSAQMLLESPPAKLSEGYVQLELLATTGSIPGCASRSGRQSAIISISPTLRRVPSKSPRSAGSLGSFTKGSYRGGRRGSAPLDLARSLEESSPAAQLIAQDIGVSSDTSPTVDLMESSSRNLSVRKGEGDLPAISEAANPDLVSSVKVTVSEGTISEKELLSRRWTADGIGDKTTEYDDVGISSGIQATEQPSGMSPGGRKVHSDKRLRDRVYGWRFRHAREQVLGRLQQASLGGVGKRTLKQPSYRAAVLREGRIVTNPMILAKSAMQVVPRLPSIARNMGGKIVDGGQQVIQGVPHVASMVADTIIAGGQGVKEKVVESTEQAIKIAKPKIKKGLMALAWKATEAMRKRKQGADGLAIYDNVKPSLKGKHKNGQEHAPKVLMLSLYNSLATKEEEYVCRLTLYAPYWVDNRTGLCLVFKDLDAPTGLDNLPFLIWHPVRVPGDKSGSLSQQSSRERTSSGASTPQPDRSMQALLQSKARRDGHGFQGPKPALLNDQPRTRFCVEDHGHAKTDFCVAFNIATINQKYSLDIKGEKEKVSIFAQDKVNNGPESPSTFSQRSSAHNRVTLQVSSTCDGALQQELGQAATDSLPQPQFSLPPANTLSASHPCLKSGSELGPQSELLEVRNGDMGQSSNFKGPSNKRRSSVSVVVPPTEEVEAYVSCHAGNAATAAVANEPITCPEPSGVGLGASLLHPAQGNDVNRKPTIPEITPAEDDDDKGLQVASSVSNKPLPDIPEHGAFGVDMPSLLSPCTSNEDITGLEGHTSLKKLQGSTPSVAALGNRLAPCDNIEADVKGKKHFPKQGSSVGQDVELDQPSCKQPQQVYVRRLYQFAVEVWAAPTVTPFGRTKVITVKNKYLILNATGLLIEYKQKGTPDLSRGKYGVTRRFSRRLPNNSSASWHWDNADAEQELMIRPAADDWEWSGSFKLPEVEDYFGLRIRHRQRNEYVIIPVNISVGAAGSVLVTLNSKGSISPYMVVNRCRDVIIRLKQADYCGSMNATSDCYNQWEEWDEILPNANPMPFAWDEPRLRHVVKVVAYIQRDAAAPSMGDAIDVDLDAVDANRFINVQSRSARALSQSTHHAARAKFLTDNAKKVYVTVYADGPTRVLCFSEDRSGAANLDDEDSLLNLSYRLQRVASRLKDVDRRLVHQLGGALDFDIGVEQVAGQDGGSSQQAPLSGLLSDGTRRPLRAGILLGPPRGIGAGVAAFRLGTLQAGAPISGGPTISPPSQLGITSLCVPRPLPSFVTTRPPSRAGSASTPLAFQAPFRNTSAPIPALINLPQRVQHGRTHLNQAHAAGLPPSVDGIPSVSRSAPAAEDITNQILEALPAFGGDIDIPIGGDLTVVFRSVEGLSKGLNSNEKVVAIGAQMAVVASTPGNGDANASWMHPIDQPAIPAGLTPANIGSVGRTGAISGSGSGCVSHIVALDHTQIFRDVAASSELRIDFYIAKGTDQSQVGFKVGQRAMHAVQSTRRQLKQAVGSLYGQGSGNAAASVSGGQFAGCIRIPLMATLGRDKAQIWRFPLERKAGSQLVRGHVSLSFEWSMTNEGMLVHEIGTLERILDEKLEMLAQLKPLPTSVTMSFVRDPDQQDGVWSRELGIAASGSSAPAAIMPADSRSFSLGAGGATLSTSRPLPTVKTAKALAESYYVNLEVSVLEISGLVPREGLRASIAASMYGRQTPSTMSVAMLPKALVVMTCNGESRKVEATAHSVNPRFNKNKNTFENLPLGSKVELKVFDQVSRSYLKLLAEAEIHLSHIPGTDPIYAWLALARRTHGSRSQRVLALLMSMEEEGDSGVQLLMRIRINKPQVHGIGMAVTLDLAGVGLCAKTNLEELFNYTMQKIRAMLVQTRSDLQVSLVVQTVQLDNQMLEAKNPVVLSPADVSGSSSLAQARRRHMAEFAKRFGRTNPILRMGNRDSSSRDPLLTCQVIYNQAGSNHAMVSTKGQEDSVGILAFKKVVLQLGPVDFSADQEFIEGVIAYLNGLPLEDFYQDRQWQLKIDVMQGGSMAPIGAAEDLIARQTKYSEDVFAWLAAKEAKEFELLRGQSSMWFYLEEFYLSDVFINVTLALSSSFNTSGSAFSSTSEPGREDDRQRSMLRGFLSRVSGSNGFQLINVTNAPIQLEYVELKNHLVNRVSLINKLYRHYSWIALAQARKVLGGAGPAIAAIPASLLWASIALVDLGQDVAAKRVNPLVVPTRIGYVVFTVMGQVIGVLSRTMCAVMGVMPPRFSSDNVNLSDSEMARRFGIKPQTAVDALYLSQRDVVLGLMSAAFGVIHDTAAGARWKGGLVMLGVPMGLIKASVGLGVRPAAGAVEAASKVLQGVGLACLGKRGIQGKLIRRVQAPGLAITDVVQAARASAAQAAIQGALIAAWQTALPAISSSLTDDEVLDVVAARSSRVVLLTNKHLAYLYARRQSVPVPGPSSSTSLDATPGAFSVTYRVKWIIRNDHIDNIRGLDRGYAVSVEYHKPVKLGRLSLKLPLHRGMRTATAEGHKDLIFRLNRHIGRAANGGGFISSMAAVAGDGGGFNDTDVQQLRIMLPAMSDTEVHNLMYPQQGSW</sequence>
<dbReference type="Gene3D" id="2.60.40.150">
    <property type="entry name" value="C2 domain"/>
    <property type="match status" value="1"/>
</dbReference>
<dbReference type="PROSITE" id="PS50004">
    <property type="entry name" value="C2"/>
    <property type="match status" value="1"/>
</dbReference>
<feature type="compositionally biased region" description="Polar residues" evidence="2">
    <location>
        <begin position="2965"/>
        <end position="2977"/>
    </location>
</feature>
<feature type="region of interest" description="Disordered" evidence="2">
    <location>
        <begin position="940"/>
        <end position="961"/>
    </location>
</feature>
<reference evidence="4" key="1">
    <citation type="journal article" date="2021" name="Proc. Natl. Acad. Sci. U.S.A.">
        <title>Three genomes in the algal genus Volvox reveal the fate of a haploid sex-determining region after a transition to homothallism.</title>
        <authorList>
            <person name="Yamamoto K."/>
            <person name="Hamaji T."/>
            <person name="Kawai-Toyooka H."/>
            <person name="Matsuzaki R."/>
            <person name="Takahashi F."/>
            <person name="Nishimura Y."/>
            <person name="Kawachi M."/>
            <person name="Noguchi H."/>
            <person name="Minakuchi Y."/>
            <person name="Umen J.G."/>
            <person name="Toyoda A."/>
            <person name="Nozaki H."/>
        </authorList>
    </citation>
    <scope>NUCLEOTIDE SEQUENCE</scope>
    <source>
        <strain evidence="4">NIES-3780</strain>
    </source>
</reference>
<feature type="region of interest" description="Disordered" evidence="2">
    <location>
        <begin position="3094"/>
        <end position="3113"/>
    </location>
</feature>
<dbReference type="InterPro" id="IPR000008">
    <property type="entry name" value="C2_dom"/>
</dbReference>
<dbReference type="Proteomes" id="UP000747399">
    <property type="component" value="Unassembled WGS sequence"/>
</dbReference>
<dbReference type="PANTHER" id="PTHR16166:SF93">
    <property type="entry name" value="INTERMEMBRANE LIPID TRANSFER PROTEIN VPS13"/>
    <property type="match status" value="1"/>
</dbReference>
<evidence type="ECO:0000259" key="3">
    <source>
        <dbReference type="PROSITE" id="PS50004"/>
    </source>
</evidence>